<protein>
    <submittedName>
        <fullName evidence="1">Alkyl hydroperoxide reductase</fullName>
    </submittedName>
</protein>
<organism evidence="1 2">
    <name type="scientific">Tistrella mobilis</name>
    <dbReference type="NCBI Taxonomy" id="171437"/>
    <lineage>
        <taxon>Bacteria</taxon>
        <taxon>Pseudomonadati</taxon>
        <taxon>Pseudomonadota</taxon>
        <taxon>Alphaproteobacteria</taxon>
        <taxon>Geminicoccales</taxon>
        <taxon>Geminicoccaceae</taxon>
        <taxon>Tistrella</taxon>
    </lineage>
</organism>
<feature type="non-terminal residue" evidence="1">
    <location>
        <position position="1"/>
    </location>
</feature>
<evidence type="ECO:0000313" key="2">
    <source>
        <dbReference type="Proteomes" id="UP000257706"/>
    </source>
</evidence>
<dbReference type="EMBL" id="DMAI01000048">
    <property type="protein sequence ID" value="HAE46386.1"/>
    <property type="molecule type" value="Genomic_DNA"/>
</dbReference>
<evidence type="ECO:0000313" key="1">
    <source>
        <dbReference type="EMBL" id="HAE46386.1"/>
    </source>
</evidence>
<reference evidence="1 2" key="1">
    <citation type="journal article" date="2018" name="Nat. Biotechnol.">
        <title>A standardized bacterial taxonomy based on genome phylogeny substantially revises the tree of life.</title>
        <authorList>
            <person name="Parks D.H."/>
            <person name="Chuvochina M."/>
            <person name="Waite D.W."/>
            <person name="Rinke C."/>
            <person name="Skarshewski A."/>
            <person name="Chaumeil P.A."/>
            <person name="Hugenholtz P."/>
        </authorList>
    </citation>
    <scope>NUCLEOTIDE SEQUENCE [LARGE SCALE GENOMIC DNA]</scope>
    <source>
        <strain evidence="1">UBA8739</strain>
    </source>
</reference>
<comment type="caution">
    <text evidence="1">The sequence shown here is derived from an EMBL/GenBank/DDBJ whole genome shotgun (WGS) entry which is preliminary data.</text>
</comment>
<dbReference type="AlphaFoldDB" id="A0A3B9IF72"/>
<dbReference type="Proteomes" id="UP000257706">
    <property type="component" value="Unassembled WGS sequence"/>
</dbReference>
<gene>
    <name evidence="1" type="ORF">DCK97_03105</name>
</gene>
<sequence>SELIAISSDDQDRARQMAERAGVSALRLGYGLDLATARAWGLYISAGRGTTSIGIEEP</sequence>
<proteinExistence type="predicted"/>
<feature type="non-terminal residue" evidence="1">
    <location>
        <position position="58"/>
    </location>
</feature>
<accession>A0A3B9IF72</accession>
<name>A0A3B9IF72_9PROT</name>